<dbReference type="Gene3D" id="1.10.10.10">
    <property type="entry name" value="Winged helix-like DNA-binding domain superfamily/Winged helix DNA-binding domain"/>
    <property type="match status" value="1"/>
</dbReference>
<dbReference type="GO" id="GO:0008483">
    <property type="term" value="F:transaminase activity"/>
    <property type="evidence" value="ECO:0007669"/>
    <property type="project" value="UniProtKB-KW"/>
</dbReference>
<dbReference type="CDD" id="cd07377">
    <property type="entry name" value="WHTH_GntR"/>
    <property type="match status" value="1"/>
</dbReference>
<dbReference type="InterPro" id="IPR036388">
    <property type="entry name" value="WH-like_DNA-bd_sf"/>
</dbReference>
<evidence type="ECO:0000313" key="7">
    <source>
        <dbReference type="EMBL" id="TMQ93469.1"/>
    </source>
</evidence>
<dbReference type="EMBL" id="VCKW01000146">
    <property type="protein sequence ID" value="TMQ93469.1"/>
    <property type="molecule type" value="Genomic_DNA"/>
</dbReference>
<protein>
    <submittedName>
        <fullName evidence="7">PLP-dependent aminotransferase family protein</fullName>
    </submittedName>
</protein>
<comment type="similarity">
    <text evidence="1">In the C-terminal section; belongs to the class-I pyridoxal-phosphate-dependent aminotransferase family.</text>
</comment>
<feature type="domain" description="HTH gntR-type" evidence="6">
    <location>
        <begin position="22"/>
        <end position="90"/>
    </location>
</feature>
<keyword evidence="5" id="KW-0804">Transcription</keyword>
<comment type="caution">
    <text evidence="7">The sequence shown here is derived from an EMBL/GenBank/DDBJ whole genome shotgun (WGS) entry which is preliminary data.</text>
</comment>
<keyword evidence="8" id="KW-1185">Reference proteome</keyword>
<accession>A0A5C4J923</accession>
<dbReference type="SMART" id="SM00345">
    <property type="entry name" value="HTH_GNTR"/>
    <property type="match status" value="1"/>
</dbReference>
<dbReference type="PANTHER" id="PTHR46577:SF1">
    <property type="entry name" value="HTH-TYPE TRANSCRIPTIONAL REGULATORY PROTEIN GABR"/>
    <property type="match status" value="1"/>
</dbReference>
<sequence>MKLDQTIRGSELLLALDRSSGHPMHVQLEGALRDAIRSGRFADGTKLPASRVLAMELDCSRWVVVEAYQQLTAEGYLRARAGGGTVVISPPPAAEEVPRIPVAPPPAVLVDFEPGLPDLAAFPRGMWLRAVQRTVRSLPPHELNYGADAGVPLLRRVLAEHLARTRGVRTDEEGVLVCAGVTHGLTLLCEVLRERGHRQIAVEDPGWPRLSKAVRRAGLVPVQVPVDAEGLVVDALWRTPSRAVLVSPAHQFPAGVALSPSRRAALLRWARERDALVFEDDYDAEYRYDRRPVGALQGLDPDRVAYLGTVSKTLGPGVRIGWLIAPRELRPALLALRDCGDPVPATLEQVVLADLIESGSLDRYLRRTRSSYVQRLNTLCAALVESLPGARVQGVDAGLHLTLLLPDDADEAALIQEARRLGVLAAGLGDYYSGVSPTPGLVIGYGKVRQRQIAEGIAALAQAYRTTRHSAD</sequence>
<keyword evidence="2" id="KW-0663">Pyridoxal phosphate</keyword>
<proteinExistence type="inferred from homology"/>
<dbReference type="RefSeq" id="WP_138647738.1">
    <property type="nucleotide sequence ID" value="NZ_VCKW01000146.1"/>
</dbReference>
<dbReference type="Pfam" id="PF00392">
    <property type="entry name" value="GntR"/>
    <property type="match status" value="1"/>
</dbReference>
<organism evidence="7 8">
    <name type="scientific">Actinomadura soli</name>
    <dbReference type="NCBI Taxonomy" id="2508997"/>
    <lineage>
        <taxon>Bacteria</taxon>
        <taxon>Bacillati</taxon>
        <taxon>Actinomycetota</taxon>
        <taxon>Actinomycetes</taxon>
        <taxon>Streptosporangiales</taxon>
        <taxon>Thermomonosporaceae</taxon>
        <taxon>Actinomadura</taxon>
    </lineage>
</organism>
<dbReference type="SUPFAM" id="SSF46785">
    <property type="entry name" value="Winged helix' DNA-binding domain"/>
    <property type="match status" value="1"/>
</dbReference>
<dbReference type="PANTHER" id="PTHR46577">
    <property type="entry name" value="HTH-TYPE TRANSCRIPTIONAL REGULATORY PROTEIN GABR"/>
    <property type="match status" value="1"/>
</dbReference>
<evidence type="ECO:0000256" key="3">
    <source>
        <dbReference type="ARBA" id="ARBA00023015"/>
    </source>
</evidence>
<dbReference type="CDD" id="cd00609">
    <property type="entry name" value="AAT_like"/>
    <property type="match status" value="1"/>
</dbReference>
<dbReference type="Gene3D" id="3.40.640.10">
    <property type="entry name" value="Type I PLP-dependent aspartate aminotransferase-like (Major domain)"/>
    <property type="match status" value="1"/>
</dbReference>
<dbReference type="InterPro" id="IPR000524">
    <property type="entry name" value="Tscrpt_reg_HTH_GntR"/>
</dbReference>
<dbReference type="PROSITE" id="PS50949">
    <property type="entry name" value="HTH_GNTR"/>
    <property type="match status" value="1"/>
</dbReference>
<dbReference type="OrthoDB" id="5415143at2"/>
<dbReference type="AlphaFoldDB" id="A0A5C4J923"/>
<dbReference type="InterPro" id="IPR015421">
    <property type="entry name" value="PyrdxlP-dep_Trfase_major"/>
</dbReference>
<keyword evidence="7" id="KW-0808">Transferase</keyword>
<name>A0A5C4J923_9ACTN</name>
<reference evidence="7 8" key="1">
    <citation type="submission" date="2019-05" db="EMBL/GenBank/DDBJ databases">
        <title>Draft genome sequence of Actinomadura sp. 14C53.</title>
        <authorList>
            <person name="Saricaoglu S."/>
            <person name="Isik K."/>
        </authorList>
    </citation>
    <scope>NUCLEOTIDE SEQUENCE [LARGE SCALE GENOMIC DNA]</scope>
    <source>
        <strain evidence="7 8">14C53</strain>
    </source>
</reference>
<evidence type="ECO:0000256" key="5">
    <source>
        <dbReference type="ARBA" id="ARBA00023163"/>
    </source>
</evidence>
<evidence type="ECO:0000256" key="1">
    <source>
        <dbReference type="ARBA" id="ARBA00005384"/>
    </source>
</evidence>
<dbReference type="SUPFAM" id="SSF53383">
    <property type="entry name" value="PLP-dependent transferases"/>
    <property type="match status" value="1"/>
</dbReference>
<keyword evidence="4" id="KW-0238">DNA-binding</keyword>
<evidence type="ECO:0000256" key="4">
    <source>
        <dbReference type="ARBA" id="ARBA00023125"/>
    </source>
</evidence>
<dbReference type="InterPro" id="IPR051446">
    <property type="entry name" value="HTH_trans_reg/aminotransferase"/>
</dbReference>
<dbReference type="GO" id="GO:0003700">
    <property type="term" value="F:DNA-binding transcription factor activity"/>
    <property type="evidence" value="ECO:0007669"/>
    <property type="project" value="InterPro"/>
</dbReference>
<gene>
    <name evidence="7" type="ORF">ETD83_25510</name>
</gene>
<dbReference type="InterPro" id="IPR015424">
    <property type="entry name" value="PyrdxlP-dep_Trfase"/>
</dbReference>
<dbReference type="GO" id="GO:0030170">
    <property type="term" value="F:pyridoxal phosphate binding"/>
    <property type="evidence" value="ECO:0007669"/>
    <property type="project" value="InterPro"/>
</dbReference>
<keyword evidence="3" id="KW-0805">Transcription regulation</keyword>
<dbReference type="InterPro" id="IPR004839">
    <property type="entry name" value="Aminotransferase_I/II_large"/>
</dbReference>
<keyword evidence="7" id="KW-0032">Aminotransferase</keyword>
<evidence type="ECO:0000256" key="2">
    <source>
        <dbReference type="ARBA" id="ARBA00022898"/>
    </source>
</evidence>
<evidence type="ECO:0000259" key="6">
    <source>
        <dbReference type="PROSITE" id="PS50949"/>
    </source>
</evidence>
<evidence type="ECO:0000313" key="8">
    <source>
        <dbReference type="Proteomes" id="UP000309174"/>
    </source>
</evidence>
<dbReference type="InterPro" id="IPR036390">
    <property type="entry name" value="WH_DNA-bd_sf"/>
</dbReference>
<dbReference type="Proteomes" id="UP000309174">
    <property type="component" value="Unassembled WGS sequence"/>
</dbReference>
<dbReference type="Pfam" id="PF00155">
    <property type="entry name" value="Aminotran_1_2"/>
    <property type="match status" value="1"/>
</dbReference>
<dbReference type="GO" id="GO:0003677">
    <property type="term" value="F:DNA binding"/>
    <property type="evidence" value="ECO:0007669"/>
    <property type="project" value="UniProtKB-KW"/>
</dbReference>